<feature type="compositionally biased region" description="Polar residues" evidence="1">
    <location>
        <begin position="13"/>
        <end position="22"/>
    </location>
</feature>
<accession>A0A9Q1GU80</accession>
<feature type="region of interest" description="Disordered" evidence="1">
    <location>
        <begin position="1"/>
        <end position="26"/>
    </location>
</feature>
<proteinExistence type="predicted"/>
<protein>
    <submittedName>
        <fullName evidence="2">Uncharacterized protein</fullName>
    </submittedName>
</protein>
<evidence type="ECO:0000256" key="1">
    <source>
        <dbReference type="SAM" id="MobiDB-lite"/>
    </source>
</evidence>
<keyword evidence="3" id="KW-1185">Reference proteome</keyword>
<reference evidence="2" key="1">
    <citation type="submission" date="2022-04" db="EMBL/GenBank/DDBJ databases">
        <title>Carnegiea gigantea Genome sequencing and assembly v2.</title>
        <authorList>
            <person name="Copetti D."/>
            <person name="Sanderson M.J."/>
            <person name="Burquez A."/>
            <person name="Wojciechowski M.F."/>
        </authorList>
    </citation>
    <scope>NUCLEOTIDE SEQUENCE</scope>
    <source>
        <strain evidence="2">SGP5-SGP5p</strain>
        <tissue evidence="2">Aerial part</tissue>
    </source>
</reference>
<evidence type="ECO:0000313" key="2">
    <source>
        <dbReference type="EMBL" id="KAJ8426193.1"/>
    </source>
</evidence>
<dbReference type="AlphaFoldDB" id="A0A9Q1GU80"/>
<name>A0A9Q1GU80_9CARY</name>
<organism evidence="2 3">
    <name type="scientific">Carnegiea gigantea</name>
    <dbReference type="NCBI Taxonomy" id="171969"/>
    <lineage>
        <taxon>Eukaryota</taxon>
        <taxon>Viridiplantae</taxon>
        <taxon>Streptophyta</taxon>
        <taxon>Embryophyta</taxon>
        <taxon>Tracheophyta</taxon>
        <taxon>Spermatophyta</taxon>
        <taxon>Magnoliopsida</taxon>
        <taxon>eudicotyledons</taxon>
        <taxon>Gunneridae</taxon>
        <taxon>Pentapetalae</taxon>
        <taxon>Caryophyllales</taxon>
        <taxon>Cactineae</taxon>
        <taxon>Cactaceae</taxon>
        <taxon>Cactoideae</taxon>
        <taxon>Echinocereeae</taxon>
        <taxon>Carnegiea</taxon>
    </lineage>
</organism>
<comment type="caution">
    <text evidence="2">The sequence shown here is derived from an EMBL/GenBank/DDBJ whole genome shotgun (WGS) entry which is preliminary data.</text>
</comment>
<evidence type="ECO:0000313" key="3">
    <source>
        <dbReference type="Proteomes" id="UP001153076"/>
    </source>
</evidence>
<gene>
    <name evidence="2" type="ORF">Cgig2_008910</name>
</gene>
<sequence length="254" mass="27322">MGSPKGLRIGFPSFQSGTSPQPDSRHRKRKSYFQYFSFDFFSMAVMKPGHNTILNPLSLLGPSEPCEPDQLLGQNSLATALGSGKWLPGPSCGSERVGAPGNLDPSATISVTRSVRSFRLGTELPGLSDRGGEALVEAPSEDELLEECPVAELGEPDCVEELELEEALIGRLVTRSRLRLRHSINLEGGHIVSYGDLPRVHNLHLRAKNAGGGGILAAGPRGSARLKNEDGVRNLFRLPTLILSGDFSHHPAIN</sequence>
<dbReference type="EMBL" id="JAKOGI010001335">
    <property type="protein sequence ID" value="KAJ8426193.1"/>
    <property type="molecule type" value="Genomic_DNA"/>
</dbReference>
<dbReference type="Proteomes" id="UP001153076">
    <property type="component" value="Unassembled WGS sequence"/>
</dbReference>